<keyword evidence="2" id="KW-1185">Reference proteome</keyword>
<evidence type="ECO:0000313" key="2">
    <source>
        <dbReference type="Proteomes" id="UP000037035"/>
    </source>
</evidence>
<dbReference type="AlphaFoldDB" id="A0A0L6UDK8"/>
<organism evidence="1 2">
    <name type="scientific">Puccinia sorghi</name>
    <dbReference type="NCBI Taxonomy" id="27349"/>
    <lineage>
        <taxon>Eukaryota</taxon>
        <taxon>Fungi</taxon>
        <taxon>Dikarya</taxon>
        <taxon>Basidiomycota</taxon>
        <taxon>Pucciniomycotina</taxon>
        <taxon>Pucciniomycetes</taxon>
        <taxon>Pucciniales</taxon>
        <taxon>Pucciniaceae</taxon>
        <taxon>Puccinia</taxon>
    </lineage>
</organism>
<comment type="caution">
    <text evidence="1">The sequence shown here is derived from an EMBL/GenBank/DDBJ whole genome shotgun (WGS) entry which is preliminary data.</text>
</comment>
<name>A0A0L6UDK8_9BASI</name>
<dbReference type="EMBL" id="LAVV01012780">
    <property type="protein sequence ID" value="KNZ46327.1"/>
    <property type="molecule type" value="Genomic_DNA"/>
</dbReference>
<feature type="non-terminal residue" evidence="1">
    <location>
        <position position="1"/>
    </location>
</feature>
<dbReference type="VEuPathDB" id="FungiDB:VP01_7357g1"/>
<dbReference type="OrthoDB" id="3344688at2759"/>
<protein>
    <submittedName>
        <fullName evidence="1">Uncharacterized protein</fullName>
    </submittedName>
</protein>
<dbReference type="Proteomes" id="UP000037035">
    <property type="component" value="Unassembled WGS sequence"/>
</dbReference>
<reference evidence="1 2" key="1">
    <citation type="submission" date="2015-08" db="EMBL/GenBank/DDBJ databases">
        <title>Next Generation Sequencing and Analysis of the Genome of Puccinia sorghi L Schw, the Causal Agent of Maize Common Rust.</title>
        <authorList>
            <person name="Rochi L."/>
            <person name="Burguener G."/>
            <person name="Darino M."/>
            <person name="Turjanski A."/>
            <person name="Kreff E."/>
            <person name="Dieguez M.J."/>
            <person name="Sacco F."/>
        </authorList>
    </citation>
    <scope>NUCLEOTIDE SEQUENCE [LARGE SCALE GENOMIC DNA]</scope>
    <source>
        <strain evidence="1 2">RO10H11247</strain>
    </source>
</reference>
<sequence>LFLNRFPNSTAHEPDTLLGMDVNKKDDNITLSQDKLIQKGIDLLGIHNCKPALDEEKKTSKNLNINYRTFTGILNYLFNNEPCIENWKQGLNCWKYVKGTRHLHLKLNPPILEWLHFFLEILSSDGIARSKEISPWFKKNSGSSILLKNCGMKNFIPPLSISTTRICFKK</sequence>
<proteinExistence type="predicted"/>
<evidence type="ECO:0000313" key="1">
    <source>
        <dbReference type="EMBL" id="KNZ46327.1"/>
    </source>
</evidence>
<gene>
    <name evidence="1" type="ORF">VP01_7357g1</name>
</gene>
<accession>A0A0L6UDK8</accession>